<sequence length="150" mass="16227">MFGHTYEEILSFLPPEYRSRILRPYYYPLETEAPVATGTTIPLSTSFQNIAAFLLVGIVGRVWATGVPETSLADPAIFVQTRFSSGDNLDDGPLLWSTVIDVQAAGAPIPGGLAIPRLIAGGSTITMNFTNFFGADKNWHVDLCGVNVYS</sequence>
<proteinExistence type="predicted"/>
<accession>A0A0F9I182</accession>
<reference evidence="1" key="1">
    <citation type="journal article" date="2015" name="Nature">
        <title>Complex archaea that bridge the gap between prokaryotes and eukaryotes.</title>
        <authorList>
            <person name="Spang A."/>
            <person name="Saw J.H."/>
            <person name="Jorgensen S.L."/>
            <person name="Zaremba-Niedzwiedzka K."/>
            <person name="Martijn J."/>
            <person name="Lind A.E."/>
            <person name="van Eijk R."/>
            <person name="Schleper C."/>
            <person name="Guy L."/>
            <person name="Ettema T.J."/>
        </authorList>
    </citation>
    <scope>NUCLEOTIDE SEQUENCE</scope>
</reference>
<organism evidence="1">
    <name type="scientific">marine sediment metagenome</name>
    <dbReference type="NCBI Taxonomy" id="412755"/>
    <lineage>
        <taxon>unclassified sequences</taxon>
        <taxon>metagenomes</taxon>
        <taxon>ecological metagenomes</taxon>
    </lineage>
</organism>
<dbReference type="AlphaFoldDB" id="A0A0F9I182"/>
<dbReference type="EMBL" id="LAZR01013561">
    <property type="protein sequence ID" value="KKM21391.1"/>
    <property type="molecule type" value="Genomic_DNA"/>
</dbReference>
<comment type="caution">
    <text evidence="1">The sequence shown here is derived from an EMBL/GenBank/DDBJ whole genome shotgun (WGS) entry which is preliminary data.</text>
</comment>
<protein>
    <submittedName>
        <fullName evidence="1">Uncharacterized protein</fullName>
    </submittedName>
</protein>
<gene>
    <name evidence="1" type="ORF">LCGC14_1635850</name>
</gene>
<name>A0A0F9I182_9ZZZZ</name>
<evidence type="ECO:0000313" key="1">
    <source>
        <dbReference type="EMBL" id="KKM21391.1"/>
    </source>
</evidence>